<organism evidence="2 3">
    <name type="scientific">Fructobacillus pseudoficulneus</name>
    <dbReference type="NCBI Taxonomy" id="220714"/>
    <lineage>
        <taxon>Bacteria</taxon>
        <taxon>Bacillati</taxon>
        <taxon>Bacillota</taxon>
        <taxon>Bacilli</taxon>
        <taxon>Lactobacillales</taxon>
        <taxon>Lactobacillaceae</taxon>
        <taxon>Fructobacillus</taxon>
    </lineage>
</organism>
<feature type="signal peptide" evidence="1">
    <location>
        <begin position="1"/>
        <end position="27"/>
    </location>
</feature>
<dbReference type="STRING" id="220714.SAMN05660469_0608"/>
<proteinExistence type="predicted"/>
<keyword evidence="1" id="KW-0732">Signal</keyword>
<feature type="chain" id="PRO_5038731448" evidence="1">
    <location>
        <begin position="28"/>
        <end position="341"/>
    </location>
</feature>
<reference evidence="2 3" key="1">
    <citation type="journal article" date="2015" name="BMC Genomics">
        <title>Comparative genomics of Fructobacillus spp. and Leuconostoc spp. reveals niche-specific evolution of Fructobacillus spp.</title>
        <authorList>
            <person name="Endo A."/>
            <person name="Tanizawa Y."/>
            <person name="Tanaka N."/>
            <person name="Maeno S."/>
            <person name="Kumar H."/>
            <person name="Shiwa Y."/>
            <person name="Okada S."/>
            <person name="Yoshikawa H."/>
            <person name="Dicks L."/>
            <person name="Nakagawa J."/>
            <person name="Arita M."/>
        </authorList>
    </citation>
    <scope>NUCLEOTIDE SEQUENCE [LARGE SCALE GENOMIC DNA]</scope>
    <source>
        <strain evidence="2 3">DSM 15468</strain>
    </source>
</reference>
<keyword evidence="3" id="KW-1185">Reference proteome</keyword>
<evidence type="ECO:0000256" key="1">
    <source>
        <dbReference type="SAM" id="SignalP"/>
    </source>
</evidence>
<sequence length="341" mass="35735">MKGNVTKIASWRSALLATATLSTIAVAAPLVTYNHAQADSSATQDTIKTGTWGSASWTFDTNTGVMTIGSGTINGATDGNLYTFFNKQIGDPKAVKQVQISGNVQLVGDATGLFTDLFSMTSFTLLPGASLDTSQVTNMTNMFALDQSLVTIDLSTWDMSHVQSIAGMFTQPTTVTPALTSVIGLETRNLSAVKDAGLIFDSSSLYGQGTMLGNSWEWTSGNHPVLGLARSTNFHWGTANATLDPATGTLTVGAADDGSAGVLPTDATTVLSPADQAKVQKIVFTQPVKTGQNALGTLRGFSNLTSIEGMQNLDTSQTTDFTGFFSGDAQLQSIDLSHFNT</sequence>
<dbReference type="Proteomes" id="UP000061227">
    <property type="component" value="Unassembled WGS sequence"/>
</dbReference>
<name>A0A3F3H8K6_9LACO</name>
<gene>
    <name evidence="2" type="ORF">FPFC_021210</name>
</gene>
<dbReference type="NCBIfam" id="TIGR02167">
    <property type="entry name" value="Liste_lipo_26"/>
    <property type="match status" value="1"/>
</dbReference>
<dbReference type="InterPro" id="IPR011889">
    <property type="entry name" value="Liste_lipo_26"/>
</dbReference>
<dbReference type="InterPro" id="IPR005046">
    <property type="entry name" value="DUF285"/>
</dbReference>
<protein>
    <submittedName>
        <fullName evidence="2">Bacterial surface protein 26-residue</fullName>
    </submittedName>
</protein>
<dbReference type="AlphaFoldDB" id="A0A3F3H8K6"/>
<dbReference type="EMBL" id="DF968064">
    <property type="protein sequence ID" value="GAP02673.1"/>
    <property type="molecule type" value="Genomic_DNA"/>
</dbReference>
<dbReference type="Pfam" id="PF03382">
    <property type="entry name" value="DUF285"/>
    <property type="match status" value="1"/>
</dbReference>
<dbReference type="OrthoDB" id="2195299at2"/>
<evidence type="ECO:0000313" key="2">
    <source>
        <dbReference type="EMBL" id="GAP02673.1"/>
    </source>
</evidence>
<accession>A0A3F3H8K6</accession>
<evidence type="ECO:0000313" key="3">
    <source>
        <dbReference type="Proteomes" id="UP000061227"/>
    </source>
</evidence>